<protein>
    <submittedName>
        <fullName evidence="4">Alkaline phosphatase family protein</fullName>
    </submittedName>
</protein>
<sequence>MSKPNVLFITIDQWRADSLGATGDPVIQTPVLDSLCGDGVVFLNHYSCSAPCGPSRATLHTGMYPSNHRSILNGTPLSGGLTNIAFEARKSGYDPILFGYTDTTPDPRDLGASDPAFRTYEGVLPGFTVGMNITSDCEPWLTYLRDKGYSVPGTGYDVYYPDPDFSLPADRHSTYAPARFKGEDSETAWLTDYVLKELKTDGDDPFFFHVSYLRPHPPFIATPELHDLYQPGQMKDPIRTRSLPEMAEQHPFLNFAYQKVRQEDYFMQGDGAVADLTVDEVLQIRATYKALVTEADQNIGRIISALKESGDYDDTLIVVTTDHGEQLGDHYLFGKLGFYDQSFHIPLIIKPPLSWGFNTGETVSAFTESVDIMPTILDGINQAIPRQCNGETLLPLLKGETPEGWRDAVHWLFDFRDPLQGRSEAFFDMPSSDCNVLVHRDEDFKYVHFANLPPLLFDMRNDPQEEHNLAEEPDYQAVVLHYVQKLLSWRMRHENSELADLITSDDGLTEKGAVITEL</sequence>
<evidence type="ECO:0000259" key="3">
    <source>
        <dbReference type="Pfam" id="PF00884"/>
    </source>
</evidence>
<dbReference type="Gene3D" id="3.40.720.10">
    <property type="entry name" value="Alkaline Phosphatase, subunit A"/>
    <property type="match status" value="1"/>
</dbReference>
<dbReference type="PANTHER" id="PTHR45953:SF1">
    <property type="entry name" value="IDURONATE 2-SULFATASE"/>
    <property type="match status" value="1"/>
</dbReference>
<feature type="domain" description="Sulfatase N-terminal" evidence="3">
    <location>
        <begin position="4"/>
        <end position="378"/>
    </location>
</feature>
<keyword evidence="2" id="KW-0378">Hydrolase</keyword>
<name>A0ABY4W712_9PROT</name>
<organism evidence="4 5">
    <name type="scientific">Sneathiella marina</name>
    <dbReference type="NCBI Taxonomy" id="2950108"/>
    <lineage>
        <taxon>Bacteria</taxon>
        <taxon>Pseudomonadati</taxon>
        <taxon>Pseudomonadota</taxon>
        <taxon>Alphaproteobacteria</taxon>
        <taxon>Sneathiellales</taxon>
        <taxon>Sneathiellaceae</taxon>
        <taxon>Sneathiella</taxon>
    </lineage>
</organism>
<evidence type="ECO:0000256" key="2">
    <source>
        <dbReference type="ARBA" id="ARBA00022801"/>
    </source>
</evidence>
<keyword evidence="1" id="KW-0479">Metal-binding</keyword>
<dbReference type="SUPFAM" id="SSF53649">
    <property type="entry name" value="Alkaline phosphatase-like"/>
    <property type="match status" value="1"/>
</dbReference>
<reference evidence="4" key="1">
    <citation type="submission" date="2022-06" db="EMBL/GenBank/DDBJ databases">
        <title>Sneathiella actinostolidae sp. nov., isolated from a sea anemonein the Western Pacific Ocean.</title>
        <authorList>
            <person name="Wei M.J."/>
        </authorList>
    </citation>
    <scope>NUCLEOTIDE SEQUENCE</scope>
    <source>
        <strain evidence="4">PHK-P5</strain>
    </source>
</reference>
<dbReference type="InterPro" id="IPR000917">
    <property type="entry name" value="Sulfatase_N"/>
</dbReference>
<dbReference type="Pfam" id="PF00884">
    <property type="entry name" value="Sulfatase"/>
    <property type="match status" value="1"/>
</dbReference>
<proteinExistence type="predicted"/>
<dbReference type="RefSeq" id="WP_251937338.1">
    <property type="nucleotide sequence ID" value="NZ_CP098747.1"/>
</dbReference>
<keyword evidence="5" id="KW-1185">Reference proteome</keyword>
<dbReference type="Proteomes" id="UP001056291">
    <property type="component" value="Chromosome"/>
</dbReference>
<dbReference type="CDD" id="cd16028">
    <property type="entry name" value="PMH"/>
    <property type="match status" value="1"/>
</dbReference>
<gene>
    <name evidence="4" type="ORF">NBZ79_08290</name>
</gene>
<evidence type="ECO:0000313" key="4">
    <source>
        <dbReference type="EMBL" id="USG62975.1"/>
    </source>
</evidence>
<dbReference type="EMBL" id="CP098747">
    <property type="protein sequence ID" value="USG62975.1"/>
    <property type="molecule type" value="Genomic_DNA"/>
</dbReference>
<dbReference type="InterPro" id="IPR017850">
    <property type="entry name" value="Alkaline_phosphatase_core_sf"/>
</dbReference>
<evidence type="ECO:0000256" key="1">
    <source>
        <dbReference type="ARBA" id="ARBA00022723"/>
    </source>
</evidence>
<accession>A0ABY4W712</accession>
<dbReference type="PANTHER" id="PTHR45953">
    <property type="entry name" value="IDURONATE 2-SULFATASE"/>
    <property type="match status" value="1"/>
</dbReference>
<evidence type="ECO:0000313" key="5">
    <source>
        <dbReference type="Proteomes" id="UP001056291"/>
    </source>
</evidence>